<dbReference type="SUPFAM" id="SSF53822">
    <property type="entry name" value="Periplasmic binding protein-like I"/>
    <property type="match status" value="1"/>
</dbReference>
<evidence type="ECO:0000256" key="3">
    <source>
        <dbReference type="ARBA" id="ARBA00023163"/>
    </source>
</evidence>
<dbReference type="CDD" id="cd01392">
    <property type="entry name" value="HTH_LacI"/>
    <property type="match status" value="1"/>
</dbReference>
<evidence type="ECO:0000256" key="2">
    <source>
        <dbReference type="ARBA" id="ARBA00023125"/>
    </source>
</evidence>
<evidence type="ECO:0000259" key="4">
    <source>
        <dbReference type="PROSITE" id="PS50932"/>
    </source>
</evidence>
<keyword evidence="2" id="KW-0238">DNA-binding</keyword>
<protein>
    <submittedName>
        <fullName evidence="5">Catabolite control protein A</fullName>
    </submittedName>
</protein>
<dbReference type="Gene3D" id="3.40.50.2300">
    <property type="match status" value="2"/>
</dbReference>
<dbReference type="InterPro" id="IPR000843">
    <property type="entry name" value="HTH_LacI"/>
</dbReference>
<proteinExistence type="predicted"/>
<dbReference type="AlphaFoldDB" id="A0A6N3CFR8"/>
<dbReference type="SMART" id="SM00354">
    <property type="entry name" value="HTH_LACI"/>
    <property type="match status" value="1"/>
</dbReference>
<dbReference type="SUPFAM" id="SSF47413">
    <property type="entry name" value="lambda repressor-like DNA-binding domains"/>
    <property type="match status" value="1"/>
</dbReference>
<dbReference type="GO" id="GO:0003700">
    <property type="term" value="F:DNA-binding transcription factor activity"/>
    <property type="evidence" value="ECO:0007669"/>
    <property type="project" value="TreeGrafter"/>
</dbReference>
<dbReference type="EMBL" id="CACRTZ010000006">
    <property type="protein sequence ID" value="VYU14725.1"/>
    <property type="molecule type" value="Genomic_DNA"/>
</dbReference>
<evidence type="ECO:0000256" key="1">
    <source>
        <dbReference type="ARBA" id="ARBA00023015"/>
    </source>
</evidence>
<dbReference type="PANTHER" id="PTHR30146:SF67">
    <property type="entry name" value="HTH-TYPE TRANSCRIPTIONAL REGULATOR ASCG"/>
    <property type="match status" value="1"/>
</dbReference>
<dbReference type="Gene3D" id="1.10.260.40">
    <property type="entry name" value="lambda repressor-like DNA-binding domains"/>
    <property type="match status" value="1"/>
</dbReference>
<dbReference type="InterPro" id="IPR010982">
    <property type="entry name" value="Lambda_DNA-bd_dom_sf"/>
</dbReference>
<dbReference type="PROSITE" id="PS50932">
    <property type="entry name" value="HTH_LACI_2"/>
    <property type="match status" value="1"/>
</dbReference>
<dbReference type="InterPro" id="IPR028082">
    <property type="entry name" value="Peripla_BP_I"/>
</dbReference>
<dbReference type="PRINTS" id="PR00036">
    <property type="entry name" value="HTHLACI"/>
</dbReference>
<dbReference type="PANTHER" id="PTHR30146">
    <property type="entry name" value="LACI-RELATED TRANSCRIPTIONAL REPRESSOR"/>
    <property type="match status" value="1"/>
</dbReference>
<keyword evidence="3" id="KW-0804">Transcription</keyword>
<evidence type="ECO:0000313" key="5">
    <source>
        <dbReference type="EMBL" id="VYU14725.1"/>
    </source>
</evidence>
<gene>
    <name evidence="5" type="primary">ccpA</name>
    <name evidence="5" type="ORF">EMLFYP7_01523</name>
</gene>
<dbReference type="Pfam" id="PF13377">
    <property type="entry name" value="Peripla_BP_3"/>
    <property type="match status" value="1"/>
</dbReference>
<feature type="domain" description="HTH lacI-type" evidence="4">
    <location>
        <begin position="35"/>
        <end position="89"/>
    </location>
</feature>
<organism evidence="5">
    <name type="scientific">Phytobacter massiliensis</name>
    <dbReference type="NCBI Taxonomy" id="1485952"/>
    <lineage>
        <taxon>Bacteria</taxon>
        <taxon>Pseudomonadati</taxon>
        <taxon>Pseudomonadota</taxon>
        <taxon>Gammaproteobacteria</taxon>
        <taxon>Enterobacterales</taxon>
        <taxon>Enterobacteriaceae</taxon>
        <taxon>Phytobacter</taxon>
    </lineage>
</organism>
<dbReference type="Pfam" id="PF00356">
    <property type="entry name" value="LacI"/>
    <property type="match status" value="1"/>
</dbReference>
<dbReference type="InterPro" id="IPR046335">
    <property type="entry name" value="LacI/GalR-like_sensor"/>
</dbReference>
<sequence>MKKKKGYTSIGYIMNRCCIWNLRAHFVAPLGRKMSTINDVSRLAGVSKATVSRVLSGSRGVKEASRQAVLKAVEELNYRPNVIAQSLLSQSTGCIGVICAQDNINQTTGYLYALEKHLSQSQKHLLLRFANTKAGVMNALEELTCGLCDDILIIGARFPLDISDENIVLVDCAEADTLNSIQFDHAFAAETACNFLISQGRRQIALIHPDISGSADQVLLGYKHALEKSFLPFNRNLVFMDDTTSSVALQVLLNNATTLNFNALLVADEQEAQRVIPQLQAFNKSVPGDIMVFSLAGSLQLPGIPKIPAIEYSMDAMAARIVTWLNEKTQSVLGSCVVRGDLIIPDMVKR</sequence>
<keyword evidence="1" id="KW-0805">Transcription regulation</keyword>
<name>A0A6N3CFR8_9ENTR</name>
<accession>A0A6N3CFR8</accession>
<dbReference type="GO" id="GO:0000976">
    <property type="term" value="F:transcription cis-regulatory region binding"/>
    <property type="evidence" value="ECO:0007669"/>
    <property type="project" value="TreeGrafter"/>
</dbReference>
<reference evidence="5" key="1">
    <citation type="submission" date="2019-11" db="EMBL/GenBank/DDBJ databases">
        <authorList>
            <person name="Feng L."/>
        </authorList>
    </citation>
    <scope>NUCLEOTIDE SEQUENCE</scope>
    <source>
        <strain evidence="5">EMassiliensisLFYP7</strain>
    </source>
</reference>